<name>A0A9D4Z643_ADICA</name>
<dbReference type="Pfam" id="PF00903">
    <property type="entry name" value="Glyoxalase"/>
    <property type="match status" value="1"/>
</dbReference>
<dbReference type="InterPro" id="IPR029068">
    <property type="entry name" value="Glyas_Bleomycin-R_OHBP_Dase"/>
</dbReference>
<dbReference type="CDD" id="cd07245">
    <property type="entry name" value="VOC_like"/>
    <property type="match status" value="1"/>
</dbReference>
<gene>
    <name evidence="2" type="ORF">GOP47_0023641</name>
</gene>
<organism evidence="2 3">
    <name type="scientific">Adiantum capillus-veneris</name>
    <name type="common">Maidenhair fern</name>
    <dbReference type="NCBI Taxonomy" id="13818"/>
    <lineage>
        <taxon>Eukaryota</taxon>
        <taxon>Viridiplantae</taxon>
        <taxon>Streptophyta</taxon>
        <taxon>Embryophyta</taxon>
        <taxon>Tracheophyta</taxon>
        <taxon>Polypodiopsida</taxon>
        <taxon>Polypodiidae</taxon>
        <taxon>Polypodiales</taxon>
        <taxon>Pteridineae</taxon>
        <taxon>Pteridaceae</taxon>
        <taxon>Vittarioideae</taxon>
        <taxon>Adiantum</taxon>
    </lineage>
</organism>
<evidence type="ECO:0000313" key="3">
    <source>
        <dbReference type="Proteomes" id="UP000886520"/>
    </source>
</evidence>
<protein>
    <recommendedName>
        <fullName evidence="1">VOC domain-containing protein</fullName>
    </recommendedName>
</protein>
<feature type="domain" description="VOC" evidence="1">
    <location>
        <begin position="14"/>
        <end position="138"/>
    </location>
</feature>
<evidence type="ECO:0000313" key="2">
    <source>
        <dbReference type="EMBL" id="KAI5061136.1"/>
    </source>
</evidence>
<proteinExistence type="predicted"/>
<dbReference type="EMBL" id="JABFUD020000023">
    <property type="protein sequence ID" value="KAI5061136.1"/>
    <property type="molecule type" value="Genomic_DNA"/>
</dbReference>
<dbReference type="AlphaFoldDB" id="A0A9D4Z643"/>
<reference evidence="2" key="1">
    <citation type="submission" date="2021-01" db="EMBL/GenBank/DDBJ databases">
        <title>Adiantum capillus-veneris genome.</title>
        <authorList>
            <person name="Fang Y."/>
            <person name="Liao Q."/>
        </authorList>
    </citation>
    <scope>NUCLEOTIDE SEQUENCE</scope>
    <source>
        <strain evidence="2">H3</strain>
        <tissue evidence="2">Leaf</tissue>
    </source>
</reference>
<dbReference type="OrthoDB" id="16820at2759"/>
<dbReference type="Gene3D" id="3.10.180.10">
    <property type="entry name" value="2,3-Dihydroxybiphenyl 1,2-Dioxygenase, domain 1"/>
    <property type="match status" value="1"/>
</dbReference>
<dbReference type="PANTHER" id="PTHR46142">
    <property type="match status" value="1"/>
</dbReference>
<dbReference type="PANTHER" id="PTHR46142:SF3">
    <property type="entry name" value="F18B13.24 PROTEIN"/>
    <property type="match status" value="1"/>
</dbReference>
<dbReference type="InterPro" id="IPR004360">
    <property type="entry name" value="Glyas_Fos-R_dOase_dom"/>
</dbReference>
<keyword evidence="3" id="KW-1185">Reference proteome</keyword>
<comment type="caution">
    <text evidence="2">The sequence shown here is derived from an EMBL/GenBank/DDBJ whole genome shotgun (WGS) entry which is preliminary data.</text>
</comment>
<dbReference type="PROSITE" id="PS51819">
    <property type="entry name" value="VOC"/>
    <property type="match status" value="1"/>
</dbReference>
<accession>A0A9D4Z643</accession>
<evidence type="ECO:0000259" key="1">
    <source>
        <dbReference type="PROSITE" id="PS51819"/>
    </source>
</evidence>
<dbReference type="SUPFAM" id="SSF54593">
    <property type="entry name" value="Glyoxalase/Bleomycin resistance protein/Dihydroxybiphenyl dioxygenase"/>
    <property type="match status" value="1"/>
</dbReference>
<dbReference type="Proteomes" id="UP000886520">
    <property type="component" value="Chromosome 23"/>
</dbReference>
<sequence length="170" mass="19149">MAMASGCKPLPISSMNHVSILCSSVERSTTFYENVLGFVPIQRPGSFKFDGAWLFNYGIGVHLIQAPNPQDLPRKRDINPKDNHISFQVACQDIKEVEKRLHELGVQHVHVQVEEAGIFVDQIFFHDPDGFMIEICTCDNLPLVPLKSMPTTMYSLCQCGPKKLPKKDYS</sequence>
<dbReference type="InterPro" id="IPR037523">
    <property type="entry name" value="VOC_core"/>
</dbReference>